<protein>
    <submittedName>
        <fullName evidence="1">Uncharacterized protein</fullName>
    </submittedName>
</protein>
<evidence type="ECO:0000313" key="1">
    <source>
        <dbReference type="EMBL" id="KAG6378277.1"/>
    </source>
</evidence>
<name>A0A8I2YXA5_9AGAM</name>
<comment type="caution">
    <text evidence="1">The sequence shown here is derived from an EMBL/GenBank/DDBJ whole genome shotgun (WGS) entry which is preliminary data.</text>
</comment>
<keyword evidence="2" id="KW-1185">Reference proteome</keyword>
<evidence type="ECO:0000313" key="2">
    <source>
        <dbReference type="Proteomes" id="UP000683000"/>
    </source>
</evidence>
<dbReference type="Proteomes" id="UP000683000">
    <property type="component" value="Unassembled WGS sequence"/>
</dbReference>
<dbReference type="AlphaFoldDB" id="A0A8I2YXA5"/>
<accession>A0A8I2YXA5</accession>
<proteinExistence type="predicted"/>
<reference evidence="1" key="1">
    <citation type="submission" date="2021-03" db="EMBL/GenBank/DDBJ databases">
        <title>Evolutionary innovations through gain and loss of genes in the ectomycorrhizal Boletales.</title>
        <authorList>
            <person name="Wu G."/>
            <person name="Miyauchi S."/>
            <person name="Morin E."/>
            <person name="Yang Z.-L."/>
            <person name="Xu J."/>
            <person name="Martin F.M."/>
        </authorList>
    </citation>
    <scope>NUCLEOTIDE SEQUENCE</scope>
    <source>
        <strain evidence="1">BR01</strain>
    </source>
</reference>
<dbReference type="EMBL" id="JAGFBS010000007">
    <property type="protein sequence ID" value="KAG6378277.1"/>
    <property type="molecule type" value="Genomic_DNA"/>
</dbReference>
<dbReference type="OrthoDB" id="2920843at2759"/>
<sequence length="260" mass="29099">MPVSDEYAARTTCRDHTLINTQPLRGSLRGQFYSLCEKARFDGGCKYSRTIFNVNRVHKIVDSLRSKGNRDGRKSYVVCLDYGYGFERYGGYEGWYGGWGVRVPEGSGYPPSKNVGHARVYDLPKALLLEEARTGLRAAGDTLTQYTKVQSLCRAHHDLNGCGREDCKFDHDLVDSARIQKLARWAPFGTNDYDALTVECRVVEGQTTWKIALKEAAFAKLKATDPIAGCIPSRPYSYESVELLDVVRHMERVVGLVATA</sequence>
<organism evidence="1 2">
    <name type="scientific">Boletus reticuloceps</name>
    <dbReference type="NCBI Taxonomy" id="495285"/>
    <lineage>
        <taxon>Eukaryota</taxon>
        <taxon>Fungi</taxon>
        <taxon>Dikarya</taxon>
        <taxon>Basidiomycota</taxon>
        <taxon>Agaricomycotina</taxon>
        <taxon>Agaricomycetes</taxon>
        <taxon>Agaricomycetidae</taxon>
        <taxon>Boletales</taxon>
        <taxon>Boletineae</taxon>
        <taxon>Boletaceae</taxon>
        <taxon>Boletoideae</taxon>
        <taxon>Boletus</taxon>
    </lineage>
</organism>
<gene>
    <name evidence="1" type="ORF">JVT61DRAFT_13989</name>
</gene>